<reference evidence="2" key="1">
    <citation type="journal article" date="2019" name="Int. J. Syst. Evol. Microbiol.">
        <title>The Global Catalogue of Microorganisms (GCM) 10K type strain sequencing project: providing services to taxonomists for standard genome sequencing and annotation.</title>
        <authorList>
            <consortium name="The Broad Institute Genomics Platform"/>
            <consortium name="The Broad Institute Genome Sequencing Center for Infectious Disease"/>
            <person name="Wu L."/>
            <person name="Ma J."/>
        </authorList>
    </citation>
    <scope>NUCLEOTIDE SEQUENCE [LARGE SCALE GENOMIC DNA]</scope>
    <source>
        <strain evidence="2">JCM 16902</strain>
    </source>
</reference>
<dbReference type="CDD" id="cd16936">
    <property type="entry name" value="HATPase_RsbW-like"/>
    <property type="match status" value="1"/>
</dbReference>
<dbReference type="InterPro" id="IPR036890">
    <property type="entry name" value="HATPase_C_sf"/>
</dbReference>
<evidence type="ECO:0000313" key="1">
    <source>
        <dbReference type="EMBL" id="GAA3612515.1"/>
    </source>
</evidence>
<name>A0ABP6ZND3_9ACTN</name>
<gene>
    <name evidence="1" type="ORF">GCM10022223_30760</name>
</gene>
<dbReference type="PANTHER" id="PTHR35526:SF3">
    <property type="entry name" value="ANTI-SIGMA-F FACTOR RSBW"/>
    <property type="match status" value="1"/>
</dbReference>
<protein>
    <recommendedName>
        <fullName evidence="3">Anti-sigma regulatory factor (Ser/Thr protein kinase)</fullName>
    </recommendedName>
</protein>
<evidence type="ECO:0008006" key="3">
    <source>
        <dbReference type="Google" id="ProtNLM"/>
    </source>
</evidence>
<dbReference type="EMBL" id="BAAAZO010000004">
    <property type="protein sequence ID" value="GAA3612515.1"/>
    <property type="molecule type" value="Genomic_DNA"/>
</dbReference>
<evidence type="ECO:0000313" key="2">
    <source>
        <dbReference type="Proteomes" id="UP001501074"/>
    </source>
</evidence>
<dbReference type="Gene3D" id="3.30.565.10">
    <property type="entry name" value="Histidine kinase-like ATPase, C-terminal domain"/>
    <property type="match status" value="1"/>
</dbReference>
<dbReference type="PANTHER" id="PTHR35526">
    <property type="entry name" value="ANTI-SIGMA-F FACTOR RSBW-RELATED"/>
    <property type="match status" value="1"/>
</dbReference>
<sequence length="165" mass="17279">MSAAVLTEGRPPSGFWAQRLDWEIDSFGSSVEARTQARDAVAAAGESVHPAHPSGHVFSAASERVELTMGELTVNGLRHGGPPVTASLSRGTQGWLLVVTDQAADRVPVPPGTDLTAVGGLGLRLVLSMAVEVGWCVEEDRKLVWALVADAPSPGLVHRLDQAVS</sequence>
<dbReference type="Proteomes" id="UP001501074">
    <property type="component" value="Unassembled WGS sequence"/>
</dbReference>
<dbReference type="InterPro" id="IPR050267">
    <property type="entry name" value="Anti-sigma-factor_SerPK"/>
</dbReference>
<proteinExistence type="predicted"/>
<accession>A0ABP6ZND3</accession>
<keyword evidence="2" id="KW-1185">Reference proteome</keyword>
<comment type="caution">
    <text evidence="1">The sequence shown here is derived from an EMBL/GenBank/DDBJ whole genome shotgun (WGS) entry which is preliminary data.</text>
</comment>
<organism evidence="1 2">
    <name type="scientific">Kineosporia mesophila</name>
    <dbReference type="NCBI Taxonomy" id="566012"/>
    <lineage>
        <taxon>Bacteria</taxon>
        <taxon>Bacillati</taxon>
        <taxon>Actinomycetota</taxon>
        <taxon>Actinomycetes</taxon>
        <taxon>Kineosporiales</taxon>
        <taxon>Kineosporiaceae</taxon>
        <taxon>Kineosporia</taxon>
    </lineage>
</organism>
<dbReference type="RefSeq" id="WP_231482066.1">
    <property type="nucleotide sequence ID" value="NZ_BAAAZO010000004.1"/>
</dbReference>